<reference evidence="2" key="1">
    <citation type="journal article" date="2019" name="Int. J. Syst. Evol. Microbiol.">
        <title>The Global Catalogue of Microorganisms (GCM) 10K type strain sequencing project: providing services to taxonomists for standard genome sequencing and annotation.</title>
        <authorList>
            <consortium name="The Broad Institute Genomics Platform"/>
            <consortium name="The Broad Institute Genome Sequencing Center for Infectious Disease"/>
            <person name="Wu L."/>
            <person name="Ma J."/>
        </authorList>
    </citation>
    <scope>NUCLEOTIDE SEQUENCE [LARGE SCALE GENOMIC DNA]</scope>
    <source>
        <strain evidence="2">CCUG 59858</strain>
    </source>
</reference>
<accession>A0ABV8CDR1</accession>
<dbReference type="Proteomes" id="UP001595758">
    <property type="component" value="Unassembled WGS sequence"/>
</dbReference>
<evidence type="ECO:0008006" key="3">
    <source>
        <dbReference type="Google" id="ProtNLM"/>
    </source>
</evidence>
<proteinExistence type="predicted"/>
<dbReference type="Gene3D" id="1.20.120.520">
    <property type="entry name" value="nmb1532 protein domain like"/>
    <property type="match status" value="1"/>
</dbReference>
<dbReference type="RefSeq" id="WP_382341469.1">
    <property type="nucleotide sequence ID" value="NZ_JBHSAB010000004.1"/>
</dbReference>
<evidence type="ECO:0000313" key="2">
    <source>
        <dbReference type="Proteomes" id="UP001595758"/>
    </source>
</evidence>
<protein>
    <recommendedName>
        <fullName evidence="3">Hemerythrin-like domain-containing protein</fullName>
    </recommendedName>
</protein>
<evidence type="ECO:0000313" key="1">
    <source>
        <dbReference type="EMBL" id="MFC3908312.1"/>
    </source>
</evidence>
<name>A0ABV8CDR1_9GAMM</name>
<gene>
    <name evidence="1" type="ORF">ACFORL_04390</name>
</gene>
<dbReference type="EMBL" id="JBHSAB010000004">
    <property type="protein sequence ID" value="MFC3908312.1"/>
    <property type="molecule type" value="Genomic_DNA"/>
</dbReference>
<organism evidence="1 2">
    <name type="scientific">Legionella dresdenensis</name>
    <dbReference type="NCBI Taxonomy" id="450200"/>
    <lineage>
        <taxon>Bacteria</taxon>
        <taxon>Pseudomonadati</taxon>
        <taxon>Pseudomonadota</taxon>
        <taxon>Gammaproteobacteria</taxon>
        <taxon>Legionellales</taxon>
        <taxon>Legionellaceae</taxon>
        <taxon>Legionella</taxon>
    </lineage>
</organism>
<sequence length="231" mass="26842">MLLFIFPGLEIGLTMKRDSHLFACHKYLEAIGGELLTRLAKVDFRDTREIGSICGQVEDYVTTLENHARWEEEYIFNRFFTREELLPFFEKHANLESRGKKIIEVLKMISNLAPPTRVCKGKLVYLDFRKFYASNLVHFYKEETSFLSLLQERATDDEIRAIDKPIYQGMSSDEIVEMLKQLLPALNITEKKNILHDLKNFNAANFGTALPEIRKMLSKEEIAELLGEYVP</sequence>
<keyword evidence="2" id="KW-1185">Reference proteome</keyword>
<comment type="caution">
    <text evidence="1">The sequence shown here is derived from an EMBL/GenBank/DDBJ whole genome shotgun (WGS) entry which is preliminary data.</text>
</comment>